<keyword evidence="8" id="KW-1185">Reference proteome</keyword>
<evidence type="ECO:0000256" key="1">
    <source>
        <dbReference type="ARBA" id="ARBA00008779"/>
    </source>
</evidence>
<evidence type="ECO:0000256" key="2">
    <source>
        <dbReference type="ARBA" id="ARBA00022723"/>
    </source>
</evidence>
<gene>
    <name evidence="7" type="ORF">KMW28_22345</name>
</gene>
<comment type="similarity">
    <text evidence="1">Belongs to the sulfatase family.</text>
</comment>
<keyword evidence="4" id="KW-0106">Calcium</keyword>
<dbReference type="InterPro" id="IPR017850">
    <property type="entry name" value="Alkaline_phosphatase_core_sf"/>
</dbReference>
<sequence>MKERFLKILIFGMTLLSGSVFAQQKYNIVMIMTDDQGYGDLGVTGNPYISTPNIDALAEENITLNHYYVNAVCAPTRASFLTGRHNLATGVNWVTRRKEVMNESEVTIAELFKTADYKTGLFGKWHNGSTYPHNPVGQGFDDFLGFCAGHWNNYFDAELETETGDFVKTEGYISDVLTDRAIEFIDKNKEEPFLCFIPYNAPHAPFQVADKYYDKYAEMGLDERTAAVYGMCENIDDNVGRLITHLKENNLWENTIFIYTTDNGPNGDRYNAEMKGKKATVHEGGVRVPMYMRIPGYGKVEIDELTAHIDIFPTLAALCGVKVPENLDIHGLNISPLLKGDSNNFDKRSIFTHNQPWHFAEAPAGAVRTEQYRLVFSKDNDTTLYDLNVDPSQLKDIRNDHPEVTNQLAADYHQWFMNVTPNGKEPKAERIQLGHDKSPKTILEAVDGTTKNKVRYQGKGWSNDWARNFKNKKGVIQWDVKVVEEGDYAIQMLYSCSDEFKGFKIFVEAGEQHTTRIMDKAFETQVVEMPDREARTEMNEYTWGTLKLGKLHLKKGKHTIKVRVSNDIQPNNNFRLKQLIVKKNQQS</sequence>
<evidence type="ECO:0000313" key="7">
    <source>
        <dbReference type="EMBL" id="QWG05167.1"/>
    </source>
</evidence>
<dbReference type="SUPFAM" id="SSF53649">
    <property type="entry name" value="Alkaline phosphatase-like"/>
    <property type="match status" value="1"/>
</dbReference>
<dbReference type="PROSITE" id="PS00523">
    <property type="entry name" value="SULFATASE_1"/>
    <property type="match status" value="1"/>
</dbReference>
<dbReference type="Gene3D" id="3.40.720.10">
    <property type="entry name" value="Alkaline Phosphatase, subunit A"/>
    <property type="match status" value="1"/>
</dbReference>
<dbReference type="RefSeq" id="WP_169662162.1">
    <property type="nucleotide sequence ID" value="NZ_CP076133.1"/>
</dbReference>
<dbReference type="GO" id="GO:0004065">
    <property type="term" value="F:arylsulfatase activity"/>
    <property type="evidence" value="ECO:0007669"/>
    <property type="project" value="TreeGrafter"/>
</dbReference>
<dbReference type="GO" id="GO:0046872">
    <property type="term" value="F:metal ion binding"/>
    <property type="evidence" value="ECO:0007669"/>
    <property type="project" value="UniProtKB-KW"/>
</dbReference>
<dbReference type="KEGG" id="fya:KMW28_22345"/>
<dbReference type="CDD" id="cd16146">
    <property type="entry name" value="ARS_like"/>
    <property type="match status" value="1"/>
</dbReference>
<proteinExistence type="inferred from homology"/>
<dbReference type="InterPro" id="IPR050738">
    <property type="entry name" value="Sulfatase"/>
</dbReference>
<feature type="domain" description="Sulfatase N-terminal" evidence="6">
    <location>
        <begin position="27"/>
        <end position="321"/>
    </location>
</feature>
<dbReference type="PANTHER" id="PTHR42693:SF53">
    <property type="entry name" value="ENDO-4-O-SULFATASE"/>
    <property type="match status" value="1"/>
</dbReference>
<dbReference type="InterPro" id="IPR024607">
    <property type="entry name" value="Sulfatase_CS"/>
</dbReference>
<dbReference type="Pfam" id="PF00884">
    <property type="entry name" value="Sulfatase"/>
    <property type="match status" value="1"/>
</dbReference>
<evidence type="ECO:0000256" key="5">
    <source>
        <dbReference type="SAM" id="SignalP"/>
    </source>
</evidence>
<evidence type="ECO:0000313" key="8">
    <source>
        <dbReference type="Proteomes" id="UP000678679"/>
    </source>
</evidence>
<accession>A0AAX1NF21</accession>
<dbReference type="AlphaFoldDB" id="A0AAX1NF21"/>
<keyword evidence="2" id="KW-0479">Metal-binding</keyword>
<dbReference type="InterPro" id="IPR000917">
    <property type="entry name" value="Sulfatase_N"/>
</dbReference>
<reference evidence="7 8" key="1">
    <citation type="submission" date="2021-05" db="EMBL/GenBank/DDBJ databases">
        <title>Comparative genomic studies on the polysaccharide-degrading batcterial strains of the Flammeovirga genus.</title>
        <authorList>
            <person name="Zewei F."/>
            <person name="Zheng Z."/>
            <person name="Yu L."/>
            <person name="Ruyue G."/>
            <person name="Yanhong M."/>
            <person name="Yuanyuan C."/>
            <person name="Jingyan G."/>
            <person name="Wenjun H."/>
        </authorList>
    </citation>
    <scope>NUCLEOTIDE SEQUENCE [LARGE SCALE GENOMIC DNA]</scope>
    <source>
        <strain evidence="7 8">NBRC:100898</strain>
    </source>
</reference>
<dbReference type="EMBL" id="CP076133">
    <property type="protein sequence ID" value="QWG05167.1"/>
    <property type="molecule type" value="Genomic_DNA"/>
</dbReference>
<evidence type="ECO:0000256" key="3">
    <source>
        <dbReference type="ARBA" id="ARBA00022801"/>
    </source>
</evidence>
<name>A0AAX1NF21_9BACT</name>
<protein>
    <submittedName>
        <fullName evidence="7">Sulfatase-like hydrolase/transferase</fullName>
    </submittedName>
</protein>
<dbReference type="Gene3D" id="2.60.120.260">
    <property type="entry name" value="Galactose-binding domain-like"/>
    <property type="match status" value="1"/>
</dbReference>
<keyword evidence="5" id="KW-0732">Signal</keyword>
<keyword evidence="3 7" id="KW-0378">Hydrolase</keyword>
<evidence type="ECO:0000259" key="6">
    <source>
        <dbReference type="Pfam" id="PF00884"/>
    </source>
</evidence>
<feature type="signal peptide" evidence="5">
    <location>
        <begin position="1"/>
        <end position="22"/>
    </location>
</feature>
<dbReference type="Gene3D" id="3.30.1120.10">
    <property type="match status" value="1"/>
</dbReference>
<evidence type="ECO:0000256" key="4">
    <source>
        <dbReference type="ARBA" id="ARBA00022837"/>
    </source>
</evidence>
<dbReference type="PANTHER" id="PTHR42693">
    <property type="entry name" value="ARYLSULFATASE FAMILY MEMBER"/>
    <property type="match status" value="1"/>
</dbReference>
<dbReference type="Proteomes" id="UP000678679">
    <property type="component" value="Chromosome 2"/>
</dbReference>
<feature type="chain" id="PRO_5043970828" evidence="5">
    <location>
        <begin position="23"/>
        <end position="587"/>
    </location>
</feature>
<organism evidence="7 8">
    <name type="scientific">Flammeovirga yaeyamensis</name>
    <dbReference type="NCBI Taxonomy" id="367791"/>
    <lineage>
        <taxon>Bacteria</taxon>
        <taxon>Pseudomonadati</taxon>
        <taxon>Bacteroidota</taxon>
        <taxon>Cytophagia</taxon>
        <taxon>Cytophagales</taxon>
        <taxon>Flammeovirgaceae</taxon>
        <taxon>Flammeovirga</taxon>
    </lineage>
</organism>